<evidence type="ECO:0000256" key="1">
    <source>
        <dbReference type="SAM" id="MobiDB-lite"/>
    </source>
</evidence>
<evidence type="ECO:0000313" key="2">
    <source>
        <dbReference type="EMBL" id="PMD27931.1"/>
    </source>
</evidence>
<protein>
    <submittedName>
        <fullName evidence="2">Uncharacterized protein</fullName>
    </submittedName>
</protein>
<name>A0A2J6QNU0_9HELO</name>
<dbReference type="EMBL" id="KZ613465">
    <property type="protein sequence ID" value="PMD27931.1"/>
    <property type="molecule type" value="Genomic_DNA"/>
</dbReference>
<dbReference type="AlphaFoldDB" id="A0A2J6QNU0"/>
<organism evidence="2 3">
    <name type="scientific">Hyaloscypha hepaticicola</name>
    <dbReference type="NCBI Taxonomy" id="2082293"/>
    <lineage>
        <taxon>Eukaryota</taxon>
        <taxon>Fungi</taxon>
        <taxon>Dikarya</taxon>
        <taxon>Ascomycota</taxon>
        <taxon>Pezizomycotina</taxon>
        <taxon>Leotiomycetes</taxon>
        <taxon>Helotiales</taxon>
        <taxon>Hyaloscyphaceae</taxon>
        <taxon>Hyaloscypha</taxon>
    </lineage>
</organism>
<proteinExistence type="predicted"/>
<dbReference type="Proteomes" id="UP000235672">
    <property type="component" value="Unassembled WGS sequence"/>
</dbReference>
<sequence length="212" mass="23824">MSDPYSERCWTSESRCEAQATVLGGTEDPLKHPKPTTNGIPSSTKGVFLVSQAFLIAITGETSENQAARHLKQHLKEHASKDLANSQRTKPSGCVFRPHKDLFYPIERLIKVLPKLEIPTKELSQIRFFHLLFGLDNDSAKKEKSFLSPTRSKFTMDLTRPLFSASGNPLCRSSNISSHFEPSNAILCHSRWDVAFRRYSNTLLKPLAPLLT</sequence>
<keyword evidence="3" id="KW-1185">Reference proteome</keyword>
<reference evidence="2 3" key="1">
    <citation type="submission" date="2016-05" db="EMBL/GenBank/DDBJ databases">
        <title>A degradative enzymes factory behind the ericoid mycorrhizal symbiosis.</title>
        <authorList>
            <consortium name="DOE Joint Genome Institute"/>
            <person name="Martino E."/>
            <person name="Morin E."/>
            <person name="Grelet G."/>
            <person name="Kuo A."/>
            <person name="Kohler A."/>
            <person name="Daghino S."/>
            <person name="Barry K."/>
            <person name="Choi C."/>
            <person name="Cichocki N."/>
            <person name="Clum A."/>
            <person name="Copeland A."/>
            <person name="Hainaut M."/>
            <person name="Haridas S."/>
            <person name="Labutti K."/>
            <person name="Lindquist E."/>
            <person name="Lipzen A."/>
            <person name="Khouja H.-R."/>
            <person name="Murat C."/>
            <person name="Ohm R."/>
            <person name="Olson A."/>
            <person name="Spatafora J."/>
            <person name="Veneault-Fourrey C."/>
            <person name="Henrissat B."/>
            <person name="Grigoriev I."/>
            <person name="Martin F."/>
            <person name="Perotto S."/>
        </authorList>
    </citation>
    <scope>NUCLEOTIDE SEQUENCE [LARGE SCALE GENOMIC DNA]</scope>
    <source>
        <strain evidence="2 3">UAMH 7357</strain>
    </source>
</reference>
<evidence type="ECO:0000313" key="3">
    <source>
        <dbReference type="Proteomes" id="UP000235672"/>
    </source>
</evidence>
<accession>A0A2J6QNU0</accession>
<feature type="region of interest" description="Disordered" evidence="1">
    <location>
        <begin position="23"/>
        <end position="42"/>
    </location>
</feature>
<gene>
    <name evidence="2" type="ORF">NA56DRAFT_696951</name>
</gene>